<dbReference type="GO" id="GO:0000049">
    <property type="term" value="F:tRNA binding"/>
    <property type="evidence" value="ECO:0007669"/>
    <property type="project" value="UniProtKB-KW"/>
</dbReference>
<protein>
    <recommendedName>
        <fullName evidence="2">tRNA(Met) cytidine acetate ligase</fullName>
        <ecNumber evidence="2">6.3.4.-</ecNumber>
    </recommendedName>
</protein>
<dbReference type="EMBL" id="JAAGPU010000001">
    <property type="protein sequence ID" value="NEU03303.1"/>
    <property type="molecule type" value="Genomic_DNA"/>
</dbReference>
<gene>
    <name evidence="2" type="primary">tmcAL</name>
    <name evidence="3" type="ORF">G3M99_00255</name>
</gene>
<dbReference type="GO" id="GO:0005737">
    <property type="term" value="C:cytoplasm"/>
    <property type="evidence" value="ECO:0007669"/>
    <property type="project" value="UniProtKB-SubCell"/>
</dbReference>
<evidence type="ECO:0000313" key="3">
    <source>
        <dbReference type="EMBL" id="NEU03303.1"/>
    </source>
</evidence>
<evidence type="ECO:0000256" key="2">
    <source>
        <dbReference type="HAMAP-Rule" id="MF_01539"/>
    </source>
</evidence>
<dbReference type="PANTHER" id="PTHR37825">
    <property type="entry name" value="TRNA(MET) CYTIDINE ACETATE LIGASE"/>
    <property type="match status" value="1"/>
</dbReference>
<feature type="binding site" evidence="2">
    <location>
        <begin position="7"/>
        <end position="20"/>
    </location>
    <ligand>
        <name>ATP</name>
        <dbReference type="ChEBI" id="CHEBI:30616"/>
    </ligand>
</feature>
<proteinExistence type="inferred from homology"/>
<dbReference type="EC" id="6.3.4.-" evidence="2"/>
<reference evidence="3 4" key="1">
    <citation type="submission" date="2020-02" db="EMBL/GenBank/DDBJ databases">
        <title>Genome assembly of a novel Clostridium senegalense strain.</title>
        <authorList>
            <person name="Gupta T.B."/>
            <person name="Jauregui R."/>
            <person name="Maclean P."/>
            <person name="Nawarathana A."/>
            <person name="Brightwell G."/>
        </authorList>
    </citation>
    <scope>NUCLEOTIDE SEQUENCE [LARGE SCALE GENOMIC DNA]</scope>
    <source>
        <strain evidence="3 4">AGRFS4</strain>
    </source>
</reference>
<keyword evidence="2" id="KW-0547">Nucleotide-binding</keyword>
<dbReference type="InterPro" id="IPR014729">
    <property type="entry name" value="Rossmann-like_a/b/a_fold"/>
</dbReference>
<dbReference type="GO" id="GO:0016879">
    <property type="term" value="F:ligase activity, forming carbon-nitrogen bonds"/>
    <property type="evidence" value="ECO:0007669"/>
    <property type="project" value="UniProtKB-UniRule"/>
</dbReference>
<comment type="catalytic activity">
    <reaction evidence="2">
        <text>cytidine(34) in elongator tRNA(Met) + acetate + ATP = N(4)-acetylcytidine(34) in elongator tRNA(Met) + AMP + diphosphate</text>
        <dbReference type="Rhea" id="RHEA:58144"/>
        <dbReference type="Rhea" id="RHEA-COMP:10693"/>
        <dbReference type="Rhea" id="RHEA-COMP:10694"/>
        <dbReference type="ChEBI" id="CHEBI:30089"/>
        <dbReference type="ChEBI" id="CHEBI:30616"/>
        <dbReference type="ChEBI" id="CHEBI:33019"/>
        <dbReference type="ChEBI" id="CHEBI:74900"/>
        <dbReference type="ChEBI" id="CHEBI:82748"/>
        <dbReference type="ChEBI" id="CHEBI:456215"/>
    </reaction>
</comment>
<dbReference type="NCBIfam" id="NF010191">
    <property type="entry name" value="PRK13670.1"/>
    <property type="match status" value="1"/>
</dbReference>
<comment type="caution">
    <text evidence="2">Lacks conserved residue(s) required for the propagation of feature annotation.</text>
</comment>
<keyword evidence="4" id="KW-1185">Reference proteome</keyword>
<keyword evidence="1 2" id="KW-0819">tRNA processing</keyword>
<name>A0A6M0GZP7_9CLOT</name>
<dbReference type="InterPro" id="IPR008513">
    <property type="entry name" value="tRNA(Met)_cyd_acetate_ligase"/>
</dbReference>
<dbReference type="RefSeq" id="WP_061995058.1">
    <property type="nucleotide sequence ID" value="NZ_JAAGPU010000001.1"/>
</dbReference>
<keyword evidence="2" id="KW-0067">ATP-binding</keyword>
<feature type="binding site" evidence="2">
    <location>
        <position position="194"/>
    </location>
    <ligand>
        <name>ATP</name>
        <dbReference type="ChEBI" id="CHEBI:30616"/>
    </ligand>
</feature>
<dbReference type="SUPFAM" id="SSF52374">
    <property type="entry name" value="Nucleotidylyl transferase"/>
    <property type="match status" value="1"/>
</dbReference>
<keyword evidence="3" id="KW-0808">Transferase</keyword>
<feature type="binding site" evidence="2">
    <location>
        <position position="102"/>
    </location>
    <ligand>
        <name>ATP</name>
        <dbReference type="ChEBI" id="CHEBI:30616"/>
    </ligand>
</feature>
<dbReference type="AlphaFoldDB" id="A0A6M0GZP7"/>
<dbReference type="HAMAP" id="MF_01539">
    <property type="entry name" value="TmcAL"/>
    <property type="match status" value="1"/>
</dbReference>
<comment type="subcellular location">
    <subcellularLocation>
        <location evidence="2">Cytoplasm</location>
    </subcellularLocation>
</comment>
<evidence type="ECO:0000313" key="4">
    <source>
        <dbReference type="Proteomes" id="UP000481872"/>
    </source>
</evidence>
<feature type="binding site" evidence="2">
    <location>
        <position position="169"/>
    </location>
    <ligand>
        <name>ATP</name>
        <dbReference type="ChEBI" id="CHEBI:30616"/>
    </ligand>
</feature>
<dbReference type="PANTHER" id="PTHR37825:SF1">
    <property type="entry name" value="TRNA(MET) CYTIDINE ACETATE LIGASE"/>
    <property type="match status" value="1"/>
</dbReference>
<dbReference type="Gene3D" id="3.40.50.620">
    <property type="entry name" value="HUPs"/>
    <property type="match status" value="1"/>
</dbReference>
<dbReference type="GO" id="GO:0006400">
    <property type="term" value="P:tRNA modification"/>
    <property type="evidence" value="ECO:0007669"/>
    <property type="project" value="UniProtKB-UniRule"/>
</dbReference>
<comment type="similarity">
    <text evidence="2">Belongs to the TmcAL family.</text>
</comment>
<evidence type="ECO:0000256" key="1">
    <source>
        <dbReference type="ARBA" id="ARBA00022694"/>
    </source>
</evidence>
<dbReference type="Proteomes" id="UP000481872">
    <property type="component" value="Unassembled WGS sequence"/>
</dbReference>
<comment type="caution">
    <text evidence="3">The sequence shown here is derived from an EMBL/GenBank/DDBJ whole genome shotgun (WGS) entry which is preliminary data.</text>
</comment>
<accession>A0A6M0GZP7</accession>
<organism evidence="3 4">
    <name type="scientific">Clostridium senegalense</name>
    <dbReference type="NCBI Taxonomy" id="1465809"/>
    <lineage>
        <taxon>Bacteria</taxon>
        <taxon>Bacillati</taxon>
        <taxon>Bacillota</taxon>
        <taxon>Clostridia</taxon>
        <taxon>Eubacteriales</taxon>
        <taxon>Clostridiaceae</taxon>
        <taxon>Clostridium</taxon>
    </lineage>
</organism>
<keyword evidence="2" id="KW-0963">Cytoplasm</keyword>
<keyword evidence="2" id="KW-0820">tRNA-binding</keyword>
<comment type="function">
    <text evidence="2">Catalyzes the formation of N(4)-acetylcytidine (ac(4)C) at the wobble position of elongator tRNA(Met), using acetate and ATP as substrates. First activates an acetate ion to form acetyladenylate (Ac-AMP) and then transfers the acetyl group to tRNA to form ac(4)C34.</text>
</comment>
<dbReference type="Pfam" id="PF05636">
    <property type="entry name" value="HIGH_NTase1"/>
    <property type="match status" value="1"/>
</dbReference>
<dbReference type="GO" id="GO:0016740">
    <property type="term" value="F:transferase activity"/>
    <property type="evidence" value="ECO:0007669"/>
    <property type="project" value="UniProtKB-KW"/>
</dbReference>
<keyword evidence="2" id="KW-0694">RNA-binding</keyword>
<sequence length="405" mass="46540">MNLAGIIVEYNPMHNGHIHHIQKTRELTKCDGLIAVMSGNFNQRGIPSLIDKYEKTNMALHNGVDLVLELPTIYALSSAEFFSYGALTLLNNLNVVNSLCFGSEHGNIDTLKVISKILYDEPIEFKGYLKEKLKEGELYPKARTYAIKKYLNEKDIFISNLEDILNSSNNILAIEYLKSIIKLDSTIIPYTIKREGGSYNSSDFNATFSSATSIRNHLKSTDSLDELVNHIPSYNFKRLKELDSLGYNFTFEDSMLPYIKYKNYSKFNLLNKIPDVSEGLHNKIEKSINNLYNYNDILLDIKSKRYALTRISRILCQFFIGFEDFNCDHLRKEPASYAKVLGFNDKGKNILKSIKTNSDFPIYTKVPRIQNESLKLDLQASKMYSLLNKNYKYNEDFLRGPIIIK</sequence>
<keyword evidence="2" id="KW-0436">Ligase</keyword>
<dbReference type="GO" id="GO:0005524">
    <property type="term" value="F:ATP binding"/>
    <property type="evidence" value="ECO:0007669"/>
    <property type="project" value="UniProtKB-KW"/>
</dbReference>